<feature type="non-terminal residue" evidence="1">
    <location>
        <position position="1"/>
    </location>
</feature>
<reference evidence="1" key="1">
    <citation type="journal article" date="2019" name="Sci. Rep.">
        <title>Draft genome of Tanacetum cinerariifolium, the natural source of mosquito coil.</title>
        <authorList>
            <person name="Yamashiro T."/>
            <person name="Shiraishi A."/>
            <person name="Satake H."/>
            <person name="Nakayama K."/>
        </authorList>
    </citation>
    <scope>NUCLEOTIDE SEQUENCE</scope>
</reference>
<organism evidence="1">
    <name type="scientific">Tanacetum cinerariifolium</name>
    <name type="common">Dalmatian daisy</name>
    <name type="synonym">Chrysanthemum cinerariifolium</name>
    <dbReference type="NCBI Taxonomy" id="118510"/>
    <lineage>
        <taxon>Eukaryota</taxon>
        <taxon>Viridiplantae</taxon>
        <taxon>Streptophyta</taxon>
        <taxon>Embryophyta</taxon>
        <taxon>Tracheophyta</taxon>
        <taxon>Spermatophyta</taxon>
        <taxon>Magnoliopsida</taxon>
        <taxon>eudicotyledons</taxon>
        <taxon>Gunneridae</taxon>
        <taxon>Pentapetalae</taxon>
        <taxon>asterids</taxon>
        <taxon>campanulids</taxon>
        <taxon>Asterales</taxon>
        <taxon>Asteraceae</taxon>
        <taxon>Asteroideae</taxon>
        <taxon>Anthemideae</taxon>
        <taxon>Anthemidinae</taxon>
        <taxon>Tanacetum</taxon>
    </lineage>
</organism>
<evidence type="ECO:0000313" key="1">
    <source>
        <dbReference type="EMBL" id="GFD29570.1"/>
    </source>
</evidence>
<proteinExistence type="predicted"/>
<dbReference type="AlphaFoldDB" id="A0A699V4F5"/>
<gene>
    <name evidence="1" type="ORF">Tci_901539</name>
</gene>
<comment type="caution">
    <text evidence="1">The sequence shown here is derived from an EMBL/GenBank/DDBJ whole genome shotgun (WGS) entry which is preliminary data.</text>
</comment>
<protein>
    <submittedName>
        <fullName evidence="1">Uncharacterized protein</fullName>
    </submittedName>
</protein>
<sequence length="107" mass="12522">AYVCIRDREDLNQLWALVQEYLSIRPALNDKEMKLWVKLKRMYEPDPEDQLRSIKFRGGLLGIKCTRHSHCKERVPTGSGGYSHCQKNRDPTARSLHCYDEETGSQR</sequence>
<dbReference type="EMBL" id="BKCJ011396079">
    <property type="protein sequence ID" value="GFD29570.1"/>
    <property type="molecule type" value="Genomic_DNA"/>
</dbReference>
<name>A0A699V4F5_TANCI</name>
<accession>A0A699V4F5</accession>